<proteinExistence type="predicted"/>
<dbReference type="Proteomes" id="UP000265742">
    <property type="component" value="Unassembled WGS sequence"/>
</dbReference>
<dbReference type="InterPro" id="IPR025309">
    <property type="entry name" value="KTSC_dom"/>
</dbReference>
<feature type="domain" description="KTSC" evidence="1">
    <location>
        <begin position="8"/>
        <end position="64"/>
    </location>
</feature>
<dbReference type="EMBL" id="QXTG01000002">
    <property type="protein sequence ID" value="RIX27522.1"/>
    <property type="molecule type" value="Genomic_DNA"/>
</dbReference>
<keyword evidence="3" id="KW-1185">Reference proteome</keyword>
<comment type="caution">
    <text evidence="2">The sequence shown here is derived from an EMBL/GenBank/DDBJ whole genome shotgun (WGS) entry which is preliminary data.</text>
</comment>
<name>A0A3A1TTH3_9MICO</name>
<evidence type="ECO:0000259" key="1">
    <source>
        <dbReference type="Pfam" id="PF13619"/>
    </source>
</evidence>
<dbReference type="Pfam" id="PF13619">
    <property type="entry name" value="KTSC"/>
    <property type="match status" value="1"/>
</dbReference>
<accession>A0A3A1TTH3</accession>
<gene>
    <name evidence="2" type="ORF">D1781_08020</name>
</gene>
<evidence type="ECO:0000313" key="3">
    <source>
        <dbReference type="Proteomes" id="UP000265742"/>
    </source>
</evidence>
<dbReference type="AlphaFoldDB" id="A0A3A1TTH3"/>
<dbReference type="RefSeq" id="WP_119481831.1">
    <property type="nucleotide sequence ID" value="NZ_QXTG01000002.1"/>
</dbReference>
<reference evidence="3" key="1">
    <citation type="submission" date="2018-09" db="EMBL/GenBank/DDBJ databases">
        <authorList>
            <person name="Kim I."/>
        </authorList>
    </citation>
    <scope>NUCLEOTIDE SEQUENCE [LARGE SCALE GENOMIC DNA]</scope>
    <source>
        <strain evidence="3">DD4a</strain>
    </source>
</reference>
<protein>
    <submittedName>
        <fullName evidence="2">KTSC domain-containing protein</fullName>
    </submittedName>
</protein>
<organism evidence="2 3">
    <name type="scientific">Amnibacterium setariae</name>
    <dbReference type="NCBI Taxonomy" id="2306585"/>
    <lineage>
        <taxon>Bacteria</taxon>
        <taxon>Bacillati</taxon>
        <taxon>Actinomycetota</taxon>
        <taxon>Actinomycetes</taxon>
        <taxon>Micrococcales</taxon>
        <taxon>Microbacteriaceae</taxon>
        <taxon>Amnibacterium</taxon>
    </lineage>
</organism>
<evidence type="ECO:0000313" key="2">
    <source>
        <dbReference type="EMBL" id="RIX27522.1"/>
    </source>
</evidence>
<dbReference type="OrthoDB" id="8450910at2"/>
<sequence>MRRYPVRSSALRAVGYDFETSTLEVEFASGGVYDYEDVPPEAALQLLEADSLGRHLAEHIRGAYRSHRAA</sequence>